<reference evidence="2 3" key="1">
    <citation type="submission" date="2017-07" db="EMBL/GenBank/DDBJ databases">
        <title>Isolation and whole genome analysis of endospore-forming bacteria from heroin.</title>
        <authorList>
            <person name="Kalinowski J."/>
            <person name="Ahrens B."/>
            <person name="Al-Dilaimi A."/>
            <person name="Winkler A."/>
            <person name="Wibberg D."/>
            <person name="Schleenbecker U."/>
            <person name="Ruckert C."/>
            <person name="Wolfel R."/>
            <person name="Grass G."/>
        </authorList>
    </citation>
    <scope>NUCLEOTIDE SEQUENCE [LARGE SCALE GENOMIC DNA]</scope>
    <source>
        <strain evidence="2 3">7539</strain>
    </source>
</reference>
<feature type="domain" description="VOC" evidence="1">
    <location>
        <begin position="157"/>
        <end position="277"/>
    </location>
</feature>
<evidence type="ECO:0000259" key="1">
    <source>
        <dbReference type="PROSITE" id="PS51819"/>
    </source>
</evidence>
<dbReference type="Proteomes" id="UP000216207">
    <property type="component" value="Unassembled WGS sequence"/>
</dbReference>
<dbReference type="PANTHER" id="PTHR36110">
    <property type="entry name" value="RING-CLEAVING DIOXYGENASE MHQE-RELATED"/>
    <property type="match status" value="1"/>
</dbReference>
<evidence type="ECO:0000313" key="3">
    <source>
        <dbReference type="Proteomes" id="UP000216207"/>
    </source>
</evidence>
<dbReference type="EMBL" id="NPCC01000004">
    <property type="protein sequence ID" value="PAE90827.1"/>
    <property type="molecule type" value="Genomic_DNA"/>
</dbReference>
<dbReference type="CDD" id="cd08346">
    <property type="entry name" value="PcpA_N_like"/>
    <property type="match status" value="1"/>
</dbReference>
<dbReference type="RefSeq" id="WP_095326110.1">
    <property type="nucleotide sequence ID" value="NZ_NPCC01000004.1"/>
</dbReference>
<protein>
    <submittedName>
        <fullName evidence="2">Ring-cleaving dioxygenase</fullName>
    </submittedName>
</protein>
<dbReference type="AlphaFoldDB" id="A0A268P523"/>
<keyword evidence="2" id="KW-0560">Oxidoreductase</keyword>
<proteinExistence type="predicted"/>
<name>A0A268P523_SHOCL</name>
<dbReference type="SUPFAM" id="SSF54593">
    <property type="entry name" value="Glyoxalase/Bleomycin resistance protein/Dihydroxybiphenyl dioxygenase"/>
    <property type="match status" value="1"/>
</dbReference>
<dbReference type="InterPro" id="IPR052537">
    <property type="entry name" value="Extradiol_RC_dioxygenase"/>
</dbReference>
<dbReference type="InterPro" id="IPR029068">
    <property type="entry name" value="Glyas_Bleomycin-R_OHBP_Dase"/>
</dbReference>
<keyword evidence="2" id="KW-0223">Dioxygenase</keyword>
<dbReference type="Pfam" id="PF00903">
    <property type="entry name" value="Glyoxalase"/>
    <property type="match status" value="2"/>
</dbReference>
<dbReference type="PROSITE" id="PS51819">
    <property type="entry name" value="VOC"/>
    <property type="match status" value="2"/>
</dbReference>
<dbReference type="Gene3D" id="3.10.180.10">
    <property type="entry name" value="2,3-Dihydroxybiphenyl 1,2-Dioxygenase, domain 1"/>
    <property type="match status" value="2"/>
</dbReference>
<comment type="caution">
    <text evidence="2">The sequence shown here is derived from an EMBL/GenBank/DDBJ whole genome shotgun (WGS) entry which is preliminary data.</text>
</comment>
<dbReference type="PANTHER" id="PTHR36110:SF4">
    <property type="entry name" value="RING-CLEAVING DIOXYGENASE MHQA-RELATED"/>
    <property type="match status" value="1"/>
</dbReference>
<sequence length="320" mass="36348">MDMLPLIGHHHVSAITADAKNNVDFYTNVLGMRLVKKTVNQDDPSMYHLFYADERGNPGTDLTFFEIPMAGRTYRGTNSISRTGLRVPSYEALSYWSERFSRLGVTHEGIQTEGERSSLLFEDFEGQRLLLVADERTDNDGKPWLHSPVPEQYGIYGLGPMEITVSDRTVTANVLTDIFGFRLEREVSKSTSLYVTGQGGAGAEIYLKEDTESHKERPGRGSVHHVAFRVQSKEELEKWQNWLSGNRVSHSGIVERYYFQSIYTRDRNGILFELATDGPGFEADEPYESLGQRLALPPYLEAKRGEIEANLRPLFVKREE</sequence>
<feature type="domain" description="VOC" evidence="1">
    <location>
        <begin position="8"/>
        <end position="134"/>
    </location>
</feature>
<dbReference type="GO" id="GO:0051213">
    <property type="term" value="F:dioxygenase activity"/>
    <property type="evidence" value="ECO:0007669"/>
    <property type="project" value="UniProtKB-KW"/>
</dbReference>
<evidence type="ECO:0000313" key="2">
    <source>
        <dbReference type="EMBL" id="PAE90827.1"/>
    </source>
</evidence>
<dbReference type="InterPro" id="IPR004360">
    <property type="entry name" value="Glyas_Fos-R_dOase_dom"/>
</dbReference>
<organism evidence="2 3">
    <name type="scientific">Shouchella clausii</name>
    <name type="common">Alkalihalobacillus clausii</name>
    <dbReference type="NCBI Taxonomy" id="79880"/>
    <lineage>
        <taxon>Bacteria</taxon>
        <taxon>Bacillati</taxon>
        <taxon>Bacillota</taxon>
        <taxon>Bacilli</taxon>
        <taxon>Bacillales</taxon>
        <taxon>Bacillaceae</taxon>
        <taxon>Shouchella</taxon>
    </lineage>
</organism>
<accession>A0A268P523</accession>
<dbReference type="CDD" id="cd08347">
    <property type="entry name" value="PcpA_C_like"/>
    <property type="match status" value="1"/>
</dbReference>
<gene>
    <name evidence="2" type="ORF">CHH72_02815</name>
</gene>
<dbReference type="InterPro" id="IPR037523">
    <property type="entry name" value="VOC_core"/>
</dbReference>